<dbReference type="OrthoDB" id="7477678at2"/>
<gene>
    <name evidence="1" type="ORF">GRI44_10910</name>
</gene>
<sequence length="176" mass="19215">MAIATPAHAFGLEQQGDILVLGTIWRGAMIGMYSSTDAAIIQCLEQASDAGLALPQGAFDECPQKRLLALEGLVSDRTGQENDAQANNAATIKALSIWRQMSAMRGPVMNGRFSAKGRRLKMEWSQFRNGVREHCGPLTCSPLDLFEQLVSLKRASEGLELELVKIRRDMARGEPA</sequence>
<reference evidence="1 2" key="1">
    <citation type="submission" date="2019-12" db="EMBL/GenBank/DDBJ databases">
        <title>Genomic-based taxomic classification of the family Erythrobacteraceae.</title>
        <authorList>
            <person name="Xu L."/>
        </authorList>
    </citation>
    <scope>NUCLEOTIDE SEQUENCE [LARGE SCALE GENOMIC DNA]</scope>
    <source>
        <strain evidence="1 2">KCTC 52259</strain>
    </source>
</reference>
<evidence type="ECO:0000313" key="2">
    <source>
        <dbReference type="Proteomes" id="UP000473531"/>
    </source>
</evidence>
<comment type="caution">
    <text evidence="1">The sequence shown here is derived from an EMBL/GenBank/DDBJ whole genome shotgun (WGS) entry which is preliminary data.</text>
</comment>
<name>A0A6L7GH43_9SPHN</name>
<organism evidence="1 2">
    <name type="scientific">Allopontixanthobacter confluentis</name>
    <dbReference type="NCBI Taxonomy" id="1849021"/>
    <lineage>
        <taxon>Bacteria</taxon>
        <taxon>Pseudomonadati</taxon>
        <taxon>Pseudomonadota</taxon>
        <taxon>Alphaproteobacteria</taxon>
        <taxon>Sphingomonadales</taxon>
        <taxon>Erythrobacteraceae</taxon>
        <taxon>Allopontixanthobacter</taxon>
    </lineage>
</organism>
<dbReference type="Proteomes" id="UP000473531">
    <property type="component" value="Unassembled WGS sequence"/>
</dbReference>
<protein>
    <submittedName>
        <fullName evidence="1">Uncharacterized protein</fullName>
    </submittedName>
</protein>
<evidence type="ECO:0000313" key="1">
    <source>
        <dbReference type="EMBL" id="MXP15259.1"/>
    </source>
</evidence>
<dbReference type="AlphaFoldDB" id="A0A6L7GH43"/>
<dbReference type="RefSeq" id="WP_160601809.1">
    <property type="nucleotide sequence ID" value="NZ_WTYU01000002.1"/>
</dbReference>
<keyword evidence="2" id="KW-1185">Reference proteome</keyword>
<dbReference type="EMBL" id="WTYU01000002">
    <property type="protein sequence ID" value="MXP15259.1"/>
    <property type="molecule type" value="Genomic_DNA"/>
</dbReference>
<accession>A0A6L7GH43</accession>
<proteinExistence type="predicted"/>